<accession>A0ACB7ENS2</accession>
<gene>
    <name evidence="1" type="primary">RAB33B.4</name>
    <name evidence="1" type="ORF">GBF38_007777</name>
</gene>
<evidence type="ECO:0000313" key="2">
    <source>
        <dbReference type="Proteomes" id="UP000805704"/>
    </source>
</evidence>
<name>A0ACB7ENS2_NIBAL</name>
<sequence length="370" mass="41780">MAVLLFASVLVSLLSFSSAAPTADNCSQPLTVKELDKILGKWVFIEGVSNNDLFDSVLMNTESLWIKIKTTADNRTLVLEQANRLVPQPHLQQEDRCLQFAPNLTFINDEIIDVHLKVAATNHRFLHSCSDCLLMYTYTNENNYTSLYLFGRNTTLEASDMETFRKQATCFQFPLPAKFQYDPSKGSWCLLLGRNKIQDAWDQVVYEIMQCLDYKGKVYKIRPRNGAGPEKNINRAELKVLPPTVTVGSSDSLPPELHNSPQENDNDIETSGEGSEMGSLIMIQLWDTAGQERFRKSMVQHYYRNVHAVVYDVTNAASFRSLPAWMEVPRILVGNKCDLQASIQVGTDVVQQFADVYSMPVFETSAKNPN</sequence>
<dbReference type="Proteomes" id="UP000805704">
    <property type="component" value="Chromosome 3"/>
</dbReference>
<keyword evidence="2" id="KW-1185">Reference proteome</keyword>
<evidence type="ECO:0000313" key="1">
    <source>
        <dbReference type="EMBL" id="KAG8003797.1"/>
    </source>
</evidence>
<proteinExistence type="predicted"/>
<organism evidence="1 2">
    <name type="scientific">Nibea albiflora</name>
    <name type="common">Yellow drum</name>
    <name type="synonym">Corvina albiflora</name>
    <dbReference type="NCBI Taxonomy" id="240163"/>
    <lineage>
        <taxon>Eukaryota</taxon>
        <taxon>Metazoa</taxon>
        <taxon>Chordata</taxon>
        <taxon>Craniata</taxon>
        <taxon>Vertebrata</taxon>
        <taxon>Euteleostomi</taxon>
        <taxon>Actinopterygii</taxon>
        <taxon>Neopterygii</taxon>
        <taxon>Teleostei</taxon>
        <taxon>Neoteleostei</taxon>
        <taxon>Acanthomorphata</taxon>
        <taxon>Eupercaria</taxon>
        <taxon>Sciaenidae</taxon>
        <taxon>Nibea</taxon>
    </lineage>
</organism>
<protein>
    <submittedName>
        <fullName evidence="1">Ras-related protein Rab-33B</fullName>
    </submittedName>
</protein>
<dbReference type="EMBL" id="CM024791">
    <property type="protein sequence ID" value="KAG8003797.1"/>
    <property type="molecule type" value="Genomic_DNA"/>
</dbReference>
<reference evidence="1" key="1">
    <citation type="submission" date="2020-04" db="EMBL/GenBank/DDBJ databases">
        <title>A chromosome-scale assembly and high-density genetic map of the yellow drum (Nibea albiflora) genome.</title>
        <authorList>
            <person name="Xu D."/>
            <person name="Zhang W."/>
            <person name="Chen R."/>
            <person name="Tan P."/>
            <person name="Wang L."/>
            <person name="Song H."/>
            <person name="Tian L."/>
            <person name="Zhu Q."/>
            <person name="Wang B."/>
        </authorList>
    </citation>
    <scope>NUCLEOTIDE SEQUENCE</scope>
    <source>
        <strain evidence="1">ZJHYS-2018</strain>
    </source>
</reference>
<comment type="caution">
    <text evidence="1">The sequence shown here is derived from an EMBL/GenBank/DDBJ whole genome shotgun (WGS) entry which is preliminary data.</text>
</comment>